<proteinExistence type="predicted"/>
<dbReference type="Proteomes" id="UP000281406">
    <property type="component" value="Unassembled WGS sequence"/>
</dbReference>
<evidence type="ECO:0000313" key="2">
    <source>
        <dbReference type="Proteomes" id="UP000281406"/>
    </source>
</evidence>
<dbReference type="EMBL" id="RJVU01049825">
    <property type="protein sequence ID" value="ROL42339.1"/>
    <property type="molecule type" value="Genomic_DNA"/>
</dbReference>
<sequence>MYRSGGVMLGLLAALQPRFSRPVLNRSQSQMNADFQTRSRFFWHEIEKLPSRRSVIVMSIDSSRDSGYLALAAVEVAVQGTGAMPCQPGFTENEYNVMTADVITEGQFLLKGTRFLPRLICFKTGESKRSEEDAVGERLTAAKQSPRFRSPLLTISPTHTHWSVALTSTCLEFAVGCMPG</sequence>
<protein>
    <submittedName>
        <fullName evidence="1">Cadherin-2</fullName>
    </submittedName>
</protein>
<gene>
    <name evidence="1" type="ORF">DPX16_8218</name>
</gene>
<keyword evidence="2" id="KW-1185">Reference proteome</keyword>
<dbReference type="AlphaFoldDB" id="A0A3N0Y822"/>
<reference evidence="1 2" key="1">
    <citation type="submission" date="2018-10" db="EMBL/GenBank/DDBJ databases">
        <title>Genome assembly for a Yunnan-Guizhou Plateau 3E fish, Anabarilius grahami (Regan), and its evolutionary and genetic applications.</title>
        <authorList>
            <person name="Jiang W."/>
        </authorList>
    </citation>
    <scope>NUCLEOTIDE SEQUENCE [LARGE SCALE GENOMIC DNA]</scope>
    <source>
        <strain evidence="1">AG-KIZ</strain>
        <tissue evidence="1">Muscle</tissue>
    </source>
</reference>
<evidence type="ECO:0000313" key="1">
    <source>
        <dbReference type="EMBL" id="ROL42339.1"/>
    </source>
</evidence>
<accession>A0A3N0Y822</accession>
<comment type="caution">
    <text evidence="1">The sequence shown here is derived from an EMBL/GenBank/DDBJ whole genome shotgun (WGS) entry which is preliminary data.</text>
</comment>
<name>A0A3N0Y822_ANAGA</name>
<organism evidence="1 2">
    <name type="scientific">Anabarilius grahami</name>
    <name type="common">Kanglang fish</name>
    <name type="synonym">Barilius grahami</name>
    <dbReference type="NCBI Taxonomy" id="495550"/>
    <lineage>
        <taxon>Eukaryota</taxon>
        <taxon>Metazoa</taxon>
        <taxon>Chordata</taxon>
        <taxon>Craniata</taxon>
        <taxon>Vertebrata</taxon>
        <taxon>Euteleostomi</taxon>
        <taxon>Actinopterygii</taxon>
        <taxon>Neopterygii</taxon>
        <taxon>Teleostei</taxon>
        <taxon>Ostariophysi</taxon>
        <taxon>Cypriniformes</taxon>
        <taxon>Xenocyprididae</taxon>
        <taxon>Xenocypridinae</taxon>
        <taxon>Xenocypridinae incertae sedis</taxon>
        <taxon>Anabarilius</taxon>
    </lineage>
</organism>